<keyword evidence="2" id="KW-1185">Reference proteome</keyword>
<gene>
    <name evidence="1" type="ORF">ACFQ08_35140</name>
</gene>
<comment type="caution">
    <text evidence="1">The sequence shown here is derived from an EMBL/GenBank/DDBJ whole genome shotgun (WGS) entry which is preliminary data.</text>
</comment>
<accession>A0ABW3E497</accession>
<evidence type="ECO:0000313" key="1">
    <source>
        <dbReference type="EMBL" id="MFD0889805.1"/>
    </source>
</evidence>
<proteinExistence type="predicted"/>
<evidence type="ECO:0000313" key="2">
    <source>
        <dbReference type="Proteomes" id="UP001597024"/>
    </source>
</evidence>
<name>A0ABW3E497_9ACTN</name>
<dbReference type="Proteomes" id="UP001597024">
    <property type="component" value="Unassembled WGS sequence"/>
</dbReference>
<reference evidence="2" key="1">
    <citation type="journal article" date="2019" name="Int. J. Syst. Evol. Microbiol.">
        <title>The Global Catalogue of Microorganisms (GCM) 10K type strain sequencing project: providing services to taxonomists for standard genome sequencing and annotation.</title>
        <authorList>
            <consortium name="The Broad Institute Genomics Platform"/>
            <consortium name="The Broad Institute Genome Sequencing Center for Infectious Disease"/>
            <person name="Wu L."/>
            <person name="Ma J."/>
        </authorList>
    </citation>
    <scope>NUCLEOTIDE SEQUENCE [LARGE SCALE GENOMIC DNA]</scope>
    <source>
        <strain evidence="2">CCUG 62974</strain>
    </source>
</reference>
<dbReference type="EMBL" id="JBHTHX010002039">
    <property type="protein sequence ID" value="MFD0889805.1"/>
    <property type="molecule type" value="Genomic_DNA"/>
</dbReference>
<sequence length="79" mass="8655">MNHHPEAPTTVQFLIVLTVCTPTYDGFQQFTLARTRDVGPRSTRESLLSWALDQVNVKGANILFFSAEPNALPLPGVTG</sequence>
<protein>
    <submittedName>
        <fullName evidence="1">Uncharacterized protein</fullName>
    </submittedName>
</protein>
<organism evidence="1 2">
    <name type="scientific">Streptosporangium algeriense</name>
    <dbReference type="NCBI Taxonomy" id="1682748"/>
    <lineage>
        <taxon>Bacteria</taxon>
        <taxon>Bacillati</taxon>
        <taxon>Actinomycetota</taxon>
        <taxon>Actinomycetes</taxon>
        <taxon>Streptosporangiales</taxon>
        <taxon>Streptosporangiaceae</taxon>
        <taxon>Streptosporangium</taxon>
    </lineage>
</organism>